<dbReference type="InterPro" id="IPR016162">
    <property type="entry name" value="Ald_DH_N"/>
</dbReference>
<accession>A0A132BQT5</accession>
<dbReference type="Proteomes" id="UP000068382">
    <property type="component" value="Unassembled WGS sequence"/>
</dbReference>
<comment type="caution">
    <text evidence="5">The sequence shown here is derived from an EMBL/GenBank/DDBJ whole genome shotgun (WGS) entry which is preliminary data.</text>
</comment>
<dbReference type="Pfam" id="PF00171">
    <property type="entry name" value="Aldedh"/>
    <property type="match status" value="1"/>
</dbReference>
<dbReference type="InterPro" id="IPR016163">
    <property type="entry name" value="Ald_DH_C"/>
</dbReference>
<evidence type="ECO:0000256" key="1">
    <source>
        <dbReference type="ARBA" id="ARBA00009986"/>
    </source>
</evidence>
<dbReference type="EC" id="1.2.1.67" evidence="5"/>
<dbReference type="RefSeq" id="WP_068248642.1">
    <property type="nucleotide sequence ID" value="NZ_LPUY01000135.1"/>
</dbReference>
<dbReference type="SUPFAM" id="SSF53720">
    <property type="entry name" value="ALDH-like"/>
    <property type="match status" value="1"/>
</dbReference>
<sequence>MTNQTVTERSHYINGTWAPSARHFDVSNPLDDSLVARAAAGTRAEADAAVAAADQAFPGWASLTPGARQALFLRAADITERRHDDIVHLLAVETGTGRAFASYQVRLSANLMRQAASWGYLPCGDILRSDTPGRTAMVQRKPLGVVAGFTPWNGAFFLAWRTIVLPMAFGNTVVIKPSELAPVSAGLIQAEILHEAGFPAGSLNVVTHAPGEAAALSDAFFESPAVRSINFTGSDRTARILAARAGQALKRMVLELGGYNPMLVLDDADVDHAVRAVNFGAFFHQGQICMNTRKVYVAQSIHDDFVARLAERTGGLLAGDPLAEGVVVGPLINDAAVALTKSRIRDAVDQGATLVTGGTCEGRVHAPTILTHVPDTVRATQGCEETFGPLLIVEAFDDAEAAFQKAQDTPYGLSAAIMTGDAAKGLEMASRMDTGMVHVNGATMAGEASLPNGGVKDSGWGRSGHYAVEDFTELRLATLTHGAGTFPF</sequence>
<dbReference type="FunFam" id="3.40.605.10:FF:000063">
    <property type="entry name" value="Succinate-semialdehyde dehydrogenase, mitochondrial"/>
    <property type="match status" value="1"/>
</dbReference>
<dbReference type="InterPro" id="IPR015590">
    <property type="entry name" value="Aldehyde_DH_dom"/>
</dbReference>
<name>A0A132BQT5_9RHOB</name>
<dbReference type="PANTHER" id="PTHR42986">
    <property type="entry name" value="BENZALDEHYDE DEHYDROGENASE YFMT"/>
    <property type="match status" value="1"/>
</dbReference>
<dbReference type="InterPro" id="IPR016161">
    <property type="entry name" value="Ald_DH/histidinol_DH"/>
</dbReference>
<proteinExistence type="inferred from homology"/>
<organism evidence="5 6">
    <name type="scientific">Tritonibacter horizontis</name>
    <dbReference type="NCBI Taxonomy" id="1768241"/>
    <lineage>
        <taxon>Bacteria</taxon>
        <taxon>Pseudomonadati</taxon>
        <taxon>Pseudomonadota</taxon>
        <taxon>Alphaproteobacteria</taxon>
        <taxon>Rhodobacterales</taxon>
        <taxon>Paracoccaceae</taxon>
        <taxon>Tritonibacter</taxon>
    </lineage>
</organism>
<keyword evidence="3" id="KW-0520">NAD</keyword>
<reference evidence="5 6" key="1">
    <citation type="submission" date="2015-12" db="EMBL/GenBank/DDBJ databases">
        <title>Genome sequence of the marine Rhodobacteraceae strain O3.65, Candidatus Tritonibacter horizontis.</title>
        <authorList>
            <person name="Poehlein A."/>
            <person name="Giebel H.A."/>
            <person name="Voget S."/>
            <person name="Brinkhoff T."/>
        </authorList>
    </citation>
    <scope>NUCLEOTIDE SEQUENCE [LARGE SCALE GENOMIC DNA]</scope>
    <source>
        <strain evidence="5 6">O3.65</strain>
    </source>
</reference>
<dbReference type="GO" id="GO:0050608">
    <property type="term" value="F:vanillin dehydrogenase activity"/>
    <property type="evidence" value="ECO:0007669"/>
    <property type="project" value="UniProtKB-EC"/>
</dbReference>
<comment type="similarity">
    <text evidence="1">Belongs to the aldehyde dehydrogenase family.</text>
</comment>
<keyword evidence="2 5" id="KW-0560">Oxidoreductase</keyword>
<gene>
    <name evidence="5" type="primary">vdh_3</name>
    <name evidence="5" type="ORF">TRIHO_43100</name>
</gene>
<dbReference type="EMBL" id="LPUY01000135">
    <property type="protein sequence ID" value="KUP90765.1"/>
    <property type="molecule type" value="Genomic_DNA"/>
</dbReference>
<dbReference type="PROSITE" id="PS00070">
    <property type="entry name" value="ALDEHYDE_DEHYDR_CYS"/>
    <property type="match status" value="1"/>
</dbReference>
<dbReference type="PANTHER" id="PTHR42986:SF1">
    <property type="entry name" value="BENZALDEHYDE DEHYDROGENASE YFMT"/>
    <property type="match status" value="1"/>
</dbReference>
<evidence type="ECO:0000256" key="3">
    <source>
        <dbReference type="ARBA" id="ARBA00023027"/>
    </source>
</evidence>
<dbReference type="Gene3D" id="3.40.605.10">
    <property type="entry name" value="Aldehyde Dehydrogenase, Chain A, domain 1"/>
    <property type="match status" value="1"/>
</dbReference>
<evidence type="ECO:0000256" key="2">
    <source>
        <dbReference type="ARBA" id="ARBA00023002"/>
    </source>
</evidence>
<dbReference type="Gene3D" id="3.40.309.10">
    <property type="entry name" value="Aldehyde Dehydrogenase, Chain A, domain 2"/>
    <property type="match status" value="1"/>
</dbReference>
<evidence type="ECO:0000313" key="6">
    <source>
        <dbReference type="Proteomes" id="UP000068382"/>
    </source>
</evidence>
<dbReference type="OrthoDB" id="9812625at2"/>
<dbReference type="PATRIC" id="fig|1768241.3.peg.4504"/>
<evidence type="ECO:0000313" key="5">
    <source>
        <dbReference type="EMBL" id="KUP90765.1"/>
    </source>
</evidence>
<protein>
    <submittedName>
        <fullName evidence="5">Vanillin dehydrogenase</fullName>
        <ecNumber evidence="5">1.2.1.67</ecNumber>
    </submittedName>
</protein>
<dbReference type="AlphaFoldDB" id="A0A132BQT5"/>
<evidence type="ECO:0000259" key="4">
    <source>
        <dbReference type="Pfam" id="PF00171"/>
    </source>
</evidence>
<keyword evidence="6" id="KW-1185">Reference proteome</keyword>
<dbReference type="InterPro" id="IPR016160">
    <property type="entry name" value="Ald_DH_CS_CYS"/>
</dbReference>
<feature type="domain" description="Aldehyde dehydrogenase" evidence="4">
    <location>
        <begin position="19"/>
        <end position="475"/>
    </location>
</feature>